<proteinExistence type="inferred from homology"/>
<dbReference type="STRING" id="246437.L9JI41"/>
<keyword evidence="14" id="KW-1185">Reference proteome</keyword>
<evidence type="ECO:0000256" key="10">
    <source>
        <dbReference type="RuleBase" id="RU000688"/>
    </source>
</evidence>
<evidence type="ECO:0000256" key="9">
    <source>
        <dbReference type="ARBA" id="ARBA00023224"/>
    </source>
</evidence>
<gene>
    <name evidence="13" type="ORF">TREES_T100011016</name>
</gene>
<feature type="transmembrane region" description="Helical" evidence="11">
    <location>
        <begin position="86"/>
        <end position="110"/>
    </location>
</feature>
<keyword evidence="5 11" id="KW-1133">Transmembrane helix</keyword>
<dbReference type="GO" id="GO:0005886">
    <property type="term" value="C:plasma membrane"/>
    <property type="evidence" value="ECO:0007669"/>
    <property type="project" value="UniProtKB-SubCell"/>
</dbReference>
<dbReference type="EMBL" id="KB321024">
    <property type="protein sequence ID" value="ELW48777.1"/>
    <property type="molecule type" value="Genomic_DNA"/>
</dbReference>
<dbReference type="InParanoid" id="L9JI41"/>
<dbReference type="FunFam" id="1.20.1070.10:FF:000007">
    <property type="entry name" value="Olfactory receptor"/>
    <property type="match status" value="1"/>
</dbReference>
<dbReference type="InterPro" id="IPR050427">
    <property type="entry name" value="Olfactory_Receptors"/>
</dbReference>
<evidence type="ECO:0000259" key="12">
    <source>
        <dbReference type="PROSITE" id="PS50262"/>
    </source>
</evidence>
<dbReference type="CDD" id="cd15939">
    <property type="entry name" value="7tmA_OR4A-like"/>
    <property type="match status" value="1"/>
</dbReference>
<evidence type="ECO:0000256" key="8">
    <source>
        <dbReference type="ARBA" id="ARBA00023170"/>
    </source>
</evidence>
<keyword evidence="4 11" id="KW-0552">Olfaction</keyword>
<dbReference type="AlphaFoldDB" id="L9JI41"/>
<feature type="transmembrane region" description="Helical" evidence="11">
    <location>
        <begin position="179"/>
        <end position="200"/>
    </location>
</feature>
<dbReference type="Pfam" id="PF13853">
    <property type="entry name" value="7tm_4"/>
    <property type="match status" value="1"/>
</dbReference>
<dbReference type="InterPro" id="IPR000725">
    <property type="entry name" value="Olfact_rcpt"/>
</dbReference>
<dbReference type="PANTHER" id="PTHR48002">
    <property type="entry name" value="OLFACTORY RECEPTOR"/>
    <property type="match status" value="1"/>
</dbReference>
<dbReference type="Gene3D" id="1.20.1070.10">
    <property type="entry name" value="Rhodopsin 7-helix transmembrane proteins"/>
    <property type="match status" value="1"/>
</dbReference>
<feature type="domain" description="G-protein coupled receptors family 1 profile" evidence="12">
    <location>
        <begin position="1"/>
        <end position="229"/>
    </location>
</feature>
<dbReference type="GO" id="GO:0004984">
    <property type="term" value="F:olfactory receptor activity"/>
    <property type="evidence" value="ECO:0007669"/>
    <property type="project" value="InterPro"/>
</dbReference>
<dbReference type="PROSITE" id="PS00237">
    <property type="entry name" value="G_PROTEIN_RECEP_F1_1"/>
    <property type="match status" value="1"/>
</dbReference>
<dbReference type="Proteomes" id="UP000011518">
    <property type="component" value="Unassembled WGS sequence"/>
</dbReference>
<evidence type="ECO:0000256" key="3">
    <source>
        <dbReference type="ARBA" id="ARBA00022692"/>
    </source>
</evidence>
<accession>L9JI41</accession>
<organism evidence="13 14">
    <name type="scientific">Tupaia chinensis</name>
    <name type="common">Chinese tree shrew</name>
    <name type="synonym">Tupaia belangeri chinensis</name>
    <dbReference type="NCBI Taxonomy" id="246437"/>
    <lineage>
        <taxon>Eukaryota</taxon>
        <taxon>Metazoa</taxon>
        <taxon>Chordata</taxon>
        <taxon>Craniata</taxon>
        <taxon>Vertebrata</taxon>
        <taxon>Euteleostomi</taxon>
        <taxon>Mammalia</taxon>
        <taxon>Eutheria</taxon>
        <taxon>Euarchontoglires</taxon>
        <taxon>Scandentia</taxon>
        <taxon>Tupaiidae</taxon>
        <taxon>Tupaia</taxon>
    </lineage>
</organism>
<dbReference type="PRINTS" id="PR00245">
    <property type="entry name" value="OLFACTORYR"/>
</dbReference>
<feature type="transmembrane region" description="Helical" evidence="11">
    <location>
        <begin position="44"/>
        <end position="65"/>
    </location>
</feature>
<feature type="transmembrane region" description="Helical" evidence="11">
    <location>
        <begin position="212"/>
        <end position="231"/>
    </location>
</feature>
<evidence type="ECO:0000256" key="7">
    <source>
        <dbReference type="ARBA" id="ARBA00023136"/>
    </source>
</evidence>
<feature type="transmembrane region" description="Helical" evidence="11">
    <location>
        <begin position="148"/>
        <end position="167"/>
    </location>
</feature>
<evidence type="ECO:0000256" key="5">
    <source>
        <dbReference type="ARBA" id="ARBA00022989"/>
    </source>
</evidence>
<keyword evidence="8 10" id="KW-0675">Receptor</keyword>
<keyword evidence="11" id="KW-1003">Cell membrane</keyword>
<evidence type="ECO:0000256" key="2">
    <source>
        <dbReference type="ARBA" id="ARBA00022606"/>
    </source>
</evidence>
<dbReference type="InterPro" id="IPR000276">
    <property type="entry name" value="GPCR_Rhodpsn"/>
</dbReference>
<dbReference type="SUPFAM" id="SSF81321">
    <property type="entry name" value="Family A G protein-coupled receptor-like"/>
    <property type="match status" value="1"/>
</dbReference>
<evidence type="ECO:0000256" key="1">
    <source>
        <dbReference type="ARBA" id="ARBA00004141"/>
    </source>
</evidence>
<reference evidence="14" key="1">
    <citation type="submission" date="2012-07" db="EMBL/GenBank/DDBJ databases">
        <title>Genome of the Chinese tree shrew, a rising model animal genetically related to primates.</title>
        <authorList>
            <person name="Zhang G."/>
            <person name="Fan Y."/>
            <person name="Yao Y."/>
            <person name="Huang Z."/>
        </authorList>
    </citation>
    <scope>NUCLEOTIDE SEQUENCE [LARGE SCALE GENOMIC DNA]</scope>
</reference>
<dbReference type="GO" id="GO:0004930">
    <property type="term" value="F:G protein-coupled receptor activity"/>
    <property type="evidence" value="ECO:0007669"/>
    <property type="project" value="UniProtKB-KW"/>
</dbReference>
<dbReference type="InterPro" id="IPR017452">
    <property type="entry name" value="GPCR_Rhodpsn_7TM"/>
</dbReference>
<evidence type="ECO:0000256" key="4">
    <source>
        <dbReference type="ARBA" id="ARBA00022725"/>
    </source>
</evidence>
<evidence type="ECO:0000256" key="11">
    <source>
        <dbReference type="RuleBase" id="RU363047"/>
    </source>
</evidence>
<keyword evidence="9 10" id="KW-0807">Transducer</keyword>
<protein>
    <recommendedName>
        <fullName evidence="11">Olfactory receptor</fullName>
    </recommendedName>
</protein>
<name>L9JI41_TUPCH</name>
<evidence type="ECO:0000313" key="14">
    <source>
        <dbReference type="Proteomes" id="UP000011518"/>
    </source>
</evidence>
<reference evidence="14" key="2">
    <citation type="journal article" date="2013" name="Nat. Commun.">
        <title>Genome of the Chinese tree shrew.</title>
        <authorList>
            <person name="Fan Y."/>
            <person name="Huang Z.Y."/>
            <person name="Cao C.C."/>
            <person name="Chen C.S."/>
            <person name="Chen Y.X."/>
            <person name="Fan D.D."/>
            <person name="He J."/>
            <person name="Hou H.L."/>
            <person name="Hu L."/>
            <person name="Hu X.T."/>
            <person name="Jiang X.T."/>
            <person name="Lai R."/>
            <person name="Lang Y.S."/>
            <person name="Liang B."/>
            <person name="Liao S.G."/>
            <person name="Mu D."/>
            <person name="Ma Y.Y."/>
            <person name="Niu Y.Y."/>
            <person name="Sun X.Q."/>
            <person name="Xia J.Q."/>
            <person name="Xiao J."/>
            <person name="Xiong Z.Q."/>
            <person name="Xu L."/>
            <person name="Yang L."/>
            <person name="Zhang Y."/>
            <person name="Zhao W."/>
            <person name="Zhao X.D."/>
            <person name="Zheng Y.T."/>
            <person name="Zhou J.M."/>
            <person name="Zhu Y.B."/>
            <person name="Zhang G.J."/>
            <person name="Wang J."/>
            <person name="Yao Y.G."/>
        </authorList>
    </citation>
    <scope>NUCLEOTIDE SEQUENCE [LARGE SCALE GENOMIC DNA]</scope>
</reference>
<keyword evidence="3 10" id="KW-0812">Transmembrane</keyword>
<keyword evidence="6 10" id="KW-0297">G-protein coupled receptor</keyword>
<keyword evidence="2 11" id="KW-0716">Sensory transduction</keyword>
<sequence length="255" mass="29044">MYFFLNYLSFVDICHSSVTAPKMIVDLLAKNKTISYVGCMLQLFGVHFFGCTESFILTVMAYDRYVAICKPLHYMTIMDWERCNKMLLGTWVGGFLHSIIQVALVVQLPFCGPNEIDHYFCDVHPVLKLACTDTYIVGVVVTANSGTIALGSFVILLISYTIILVSLRKQSAEGRRKALYTCCSHIAVVIMFFGPCTFMYMRPDTTFSEDKMVAIFYTIITPMLNPLIYTLRNAEVKKAMKRLWFRKVFLEANGK</sequence>
<dbReference type="FunCoup" id="L9JI41">
    <property type="interactions" value="408"/>
</dbReference>
<comment type="similarity">
    <text evidence="10">Belongs to the G-protein coupled receptor 1 family.</text>
</comment>
<evidence type="ECO:0000313" key="13">
    <source>
        <dbReference type="EMBL" id="ELW48777.1"/>
    </source>
</evidence>
<evidence type="ECO:0000256" key="6">
    <source>
        <dbReference type="ARBA" id="ARBA00023040"/>
    </source>
</evidence>
<keyword evidence="7 11" id="KW-0472">Membrane</keyword>
<dbReference type="eggNOG" id="ENOG502RCGN">
    <property type="taxonomic scope" value="Eukaryota"/>
</dbReference>
<dbReference type="PROSITE" id="PS50262">
    <property type="entry name" value="G_PROTEIN_RECEP_F1_2"/>
    <property type="match status" value="1"/>
</dbReference>
<comment type="subcellular location">
    <subcellularLocation>
        <location evidence="11">Cell membrane</location>
        <topology evidence="11">Multi-pass membrane protein</topology>
    </subcellularLocation>
    <subcellularLocation>
        <location evidence="1">Membrane</location>
        <topology evidence="1">Multi-pass membrane protein</topology>
    </subcellularLocation>
</comment>
<dbReference type="PRINTS" id="PR00237">
    <property type="entry name" value="GPCRRHODOPSN"/>
</dbReference>